<organism evidence="1 2">
    <name type="scientific">Thermophilibacter provencensis</name>
    <dbReference type="NCBI Taxonomy" id="1852386"/>
    <lineage>
        <taxon>Bacteria</taxon>
        <taxon>Bacillati</taxon>
        <taxon>Actinomycetota</taxon>
        <taxon>Coriobacteriia</taxon>
        <taxon>Coriobacteriales</taxon>
        <taxon>Atopobiaceae</taxon>
        <taxon>Thermophilibacter</taxon>
    </lineage>
</organism>
<name>A0A921KMD6_9ACTN</name>
<sequence>MITIVSESALEILSDDAMLSRLGDPCQASNLEWSTFSWSDVRELGGLIAFDQRRPIHVLVGKPADRVHSDRVVSHVWSGPIPPGSLYHLAPGVLIASPGFCYLMASGSLSKPRAISIGMECVGLYGRRHDARGFSDRNQLMTKAELVDYLKGAKGCYGCRNALRFLPYVLERSRSPMETAMVLVLTIPSREGGFGLPRPELNMTIRPRPNEFSLSQRSHYEVDACWERQRLVLEYNSYSDHLSREALDRDAMKANSLRSLGWKVLVVTRAQLEGDALSVLAYQVARGLGIKRRHPKAEERDRLLEELL</sequence>
<dbReference type="EMBL" id="DYWQ01000167">
    <property type="protein sequence ID" value="HJF46299.1"/>
    <property type="molecule type" value="Genomic_DNA"/>
</dbReference>
<protein>
    <recommendedName>
        <fullName evidence="3">DUF559 domain-containing protein</fullName>
    </recommendedName>
</protein>
<reference evidence="1" key="1">
    <citation type="journal article" date="2021" name="PeerJ">
        <title>Extensive microbial diversity within the chicken gut microbiome revealed by metagenomics and culture.</title>
        <authorList>
            <person name="Gilroy R."/>
            <person name="Ravi A."/>
            <person name="Getino M."/>
            <person name="Pursley I."/>
            <person name="Horton D.L."/>
            <person name="Alikhan N.F."/>
            <person name="Baker D."/>
            <person name="Gharbi K."/>
            <person name="Hall N."/>
            <person name="Watson M."/>
            <person name="Adriaenssens E.M."/>
            <person name="Foster-Nyarko E."/>
            <person name="Jarju S."/>
            <person name="Secka A."/>
            <person name="Antonio M."/>
            <person name="Oren A."/>
            <person name="Chaudhuri R.R."/>
            <person name="La Ragione R."/>
            <person name="Hildebrand F."/>
            <person name="Pallen M.J."/>
        </authorList>
    </citation>
    <scope>NUCLEOTIDE SEQUENCE</scope>
    <source>
        <strain evidence="1">CHK124-7917</strain>
    </source>
</reference>
<accession>A0A921KMD6</accession>
<dbReference type="Gene3D" id="3.40.960.10">
    <property type="entry name" value="VSR Endonuclease"/>
    <property type="match status" value="1"/>
</dbReference>
<dbReference type="SUPFAM" id="SSF52980">
    <property type="entry name" value="Restriction endonuclease-like"/>
    <property type="match status" value="1"/>
</dbReference>
<evidence type="ECO:0000313" key="1">
    <source>
        <dbReference type="EMBL" id="HJF46299.1"/>
    </source>
</evidence>
<dbReference type="RefSeq" id="WP_075279479.1">
    <property type="nucleotide sequence ID" value="NZ_CALUGK010000006.1"/>
</dbReference>
<dbReference type="OrthoDB" id="3197460at2"/>
<dbReference type="AlphaFoldDB" id="A0A921KMD6"/>
<proteinExistence type="predicted"/>
<evidence type="ECO:0000313" key="2">
    <source>
        <dbReference type="Proteomes" id="UP000697330"/>
    </source>
</evidence>
<gene>
    <name evidence="1" type="ORF">K8U72_11070</name>
</gene>
<reference evidence="1" key="2">
    <citation type="submission" date="2021-09" db="EMBL/GenBank/DDBJ databases">
        <authorList>
            <person name="Gilroy R."/>
        </authorList>
    </citation>
    <scope>NUCLEOTIDE SEQUENCE</scope>
    <source>
        <strain evidence="1">CHK124-7917</strain>
    </source>
</reference>
<dbReference type="Proteomes" id="UP000697330">
    <property type="component" value="Unassembled WGS sequence"/>
</dbReference>
<evidence type="ECO:0008006" key="3">
    <source>
        <dbReference type="Google" id="ProtNLM"/>
    </source>
</evidence>
<dbReference type="InterPro" id="IPR011335">
    <property type="entry name" value="Restrct_endonuc-II-like"/>
</dbReference>
<comment type="caution">
    <text evidence="1">The sequence shown here is derived from an EMBL/GenBank/DDBJ whole genome shotgun (WGS) entry which is preliminary data.</text>
</comment>